<dbReference type="EMBL" id="BSUK01000001">
    <property type="protein sequence ID" value="GMA26693.1"/>
    <property type="molecule type" value="Genomic_DNA"/>
</dbReference>
<reference evidence="3" key="1">
    <citation type="journal article" date="2014" name="Int. J. Syst. Evol. Microbiol.">
        <title>Complete genome of a new Firmicutes species belonging to the dominant human colonic microbiota ('Ruminococcus bicirculans') reveals two chromosomes and a selective capacity to utilize plant glucans.</title>
        <authorList>
            <consortium name="NISC Comparative Sequencing Program"/>
            <person name="Wegmann U."/>
            <person name="Louis P."/>
            <person name="Goesmann A."/>
            <person name="Henrissat B."/>
            <person name="Duncan S.H."/>
            <person name="Flint H.J."/>
        </authorList>
    </citation>
    <scope>NUCLEOTIDE SEQUENCE</scope>
    <source>
        <strain evidence="3">NBRC 106348</strain>
    </source>
</reference>
<name>A0ABQ6HV55_9MICO</name>
<evidence type="ECO:0000313" key="3">
    <source>
        <dbReference type="EMBL" id="GMA22287.1"/>
    </source>
</evidence>
<gene>
    <name evidence="3" type="ORF">GCM10025864_00460</name>
    <name evidence="4" type="ORF">GCM10025864_44520</name>
</gene>
<dbReference type="RefSeq" id="WP_284291191.1">
    <property type="nucleotide sequence ID" value="NZ_BSUK01000001.1"/>
</dbReference>
<feature type="domain" description="DUF7426" evidence="2">
    <location>
        <begin position="7"/>
        <end position="139"/>
    </location>
</feature>
<reference evidence="5" key="2">
    <citation type="journal article" date="2019" name="Int. J. Syst. Evol. Microbiol.">
        <title>The Global Catalogue of Microorganisms (GCM) 10K type strain sequencing project: providing services to taxonomists for standard genome sequencing and annotation.</title>
        <authorList>
            <consortium name="The Broad Institute Genomics Platform"/>
            <consortium name="The Broad Institute Genome Sequencing Center for Infectious Disease"/>
            <person name="Wu L."/>
            <person name="Ma J."/>
        </authorList>
    </citation>
    <scope>NUCLEOTIDE SEQUENCE [LARGE SCALE GENOMIC DNA]</scope>
    <source>
        <strain evidence="5">NBRC 106348</strain>
    </source>
</reference>
<evidence type="ECO:0000313" key="4">
    <source>
        <dbReference type="EMBL" id="GMA26693.1"/>
    </source>
</evidence>
<comment type="caution">
    <text evidence="3">The sequence shown here is derived from an EMBL/GenBank/DDBJ whole genome shotgun (WGS) entry which is preliminary data.</text>
</comment>
<reference evidence="3" key="3">
    <citation type="submission" date="2023-02" db="EMBL/GenBank/DDBJ databases">
        <authorList>
            <person name="Sun Q."/>
            <person name="Mori K."/>
        </authorList>
    </citation>
    <scope>NUCLEOTIDE SEQUENCE</scope>
    <source>
        <strain evidence="3">NBRC 106348</strain>
    </source>
</reference>
<dbReference type="Pfam" id="PF24201">
    <property type="entry name" value="DUF7426"/>
    <property type="match status" value="1"/>
</dbReference>
<organism evidence="3 5">
    <name type="scientific">Luteimicrobium album</name>
    <dbReference type="NCBI Taxonomy" id="1054550"/>
    <lineage>
        <taxon>Bacteria</taxon>
        <taxon>Bacillati</taxon>
        <taxon>Actinomycetota</taxon>
        <taxon>Actinomycetes</taxon>
        <taxon>Micrococcales</taxon>
        <taxon>Luteimicrobium</taxon>
    </lineage>
</organism>
<sequence length="156" mass="16794">MAEQFTDLSDVLDGNLLELPVAGRTFVVPSPPALVGLRLQRVFAAASTPAKQRTNAQRDLLARDEEEFMRDALGPVFDEMADAGITLEVLKHAAYTAYFAVVTNVDVARAFWERPLGEAETSTSTDPEPSTTTPEATTATGSPSTTTSRPKKKHAS</sequence>
<evidence type="ECO:0000313" key="5">
    <source>
        <dbReference type="Proteomes" id="UP001157091"/>
    </source>
</evidence>
<protein>
    <recommendedName>
        <fullName evidence="2">DUF7426 domain-containing protein</fullName>
    </recommendedName>
</protein>
<feature type="compositionally biased region" description="Low complexity" evidence="1">
    <location>
        <begin position="118"/>
        <end position="148"/>
    </location>
</feature>
<dbReference type="Proteomes" id="UP001157091">
    <property type="component" value="Unassembled WGS sequence"/>
</dbReference>
<evidence type="ECO:0000256" key="1">
    <source>
        <dbReference type="SAM" id="MobiDB-lite"/>
    </source>
</evidence>
<proteinExistence type="predicted"/>
<dbReference type="InterPro" id="IPR055849">
    <property type="entry name" value="DUF7426"/>
</dbReference>
<feature type="region of interest" description="Disordered" evidence="1">
    <location>
        <begin position="117"/>
        <end position="156"/>
    </location>
</feature>
<accession>A0ABQ6HV55</accession>
<evidence type="ECO:0000259" key="2">
    <source>
        <dbReference type="Pfam" id="PF24201"/>
    </source>
</evidence>
<keyword evidence="5" id="KW-1185">Reference proteome</keyword>
<dbReference type="EMBL" id="BSUK01000001">
    <property type="protein sequence ID" value="GMA22287.1"/>
    <property type="molecule type" value="Genomic_DNA"/>
</dbReference>